<dbReference type="Proteomes" id="UP000010473">
    <property type="component" value="Chromosome"/>
</dbReference>
<dbReference type="InterPro" id="IPR037219">
    <property type="entry name" value="Peptidase_M41-like"/>
</dbReference>
<dbReference type="PATRIC" id="fig|111780.3.peg.3246"/>
<evidence type="ECO:0000313" key="2">
    <source>
        <dbReference type="EMBL" id="AFZ36638.1"/>
    </source>
</evidence>
<dbReference type="GO" id="GO:0006508">
    <property type="term" value="P:proteolysis"/>
    <property type="evidence" value="ECO:0007669"/>
    <property type="project" value="InterPro"/>
</dbReference>
<feature type="transmembrane region" description="Helical" evidence="1">
    <location>
        <begin position="6"/>
        <end position="26"/>
    </location>
</feature>
<dbReference type="Gene3D" id="1.20.58.760">
    <property type="entry name" value="Peptidase M41"/>
    <property type="match status" value="1"/>
</dbReference>
<gene>
    <name evidence="2" type="ordered locus">Sta7437_3127</name>
</gene>
<evidence type="ECO:0000256" key="1">
    <source>
        <dbReference type="SAM" id="Phobius"/>
    </source>
</evidence>
<dbReference type="EMBL" id="CP003653">
    <property type="protein sequence ID" value="AFZ36638.1"/>
    <property type="molecule type" value="Genomic_DNA"/>
</dbReference>
<dbReference type="STRING" id="111780.Sta7437_3127"/>
<evidence type="ECO:0000313" key="3">
    <source>
        <dbReference type="Proteomes" id="UP000010473"/>
    </source>
</evidence>
<accession>K9XVT2</accession>
<dbReference type="PANTHER" id="PTHR33471:SF7">
    <property type="entry name" value="ATP-DEPENDENT ZINC METALLOPROTEASE-RELATED"/>
    <property type="match status" value="1"/>
</dbReference>
<evidence type="ECO:0008006" key="4">
    <source>
        <dbReference type="Google" id="ProtNLM"/>
    </source>
</evidence>
<name>K9XVT2_STAC7</name>
<sequence>MQQTALNIIAIGVFTMTLSCLLGPILNISPTIPAMATLGIMGLATVDTLSWNNRGVTLLLDVFSTPQQRQRVIHHEAGHFLTAYFLGIPVTGYSLTAWEALKQGQPGRGGVAFNTQELTTKPINFEEMRLTLDRFCTVWMAGIAAEKLVYGNAEGGQEDCEQLRLALSLAGLPEIGYAQKQRWAQIQATSIIERHQNAYQALVTAMEQRASVVECCQIIQDNC</sequence>
<dbReference type="PANTHER" id="PTHR33471">
    <property type="entry name" value="ATP-DEPENDENT ZINC METALLOPROTEASE-RELATED"/>
    <property type="match status" value="1"/>
</dbReference>
<dbReference type="GO" id="GO:0004222">
    <property type="term" value="F:metalloendopeptidase activity"/>
    <property type="evidence" value="ECO:0007669"/>
    <property type="project" value="InterPro"/>
</dbReference>
<dbReference type="AlphaFoldDB" id="K9XVT2"/>
<keyword evidence="1" id="KW-1133">Transmembrane helix</keyword>
<organism evidence="2 3">
    <name type="scientific">Stanieria cyanosphaera (strain ATCC 29371 / PCC 7437)</name>
    <dbReference type="NCBI Taxonomy" id="111780"/>
    <lineage>
        <taxon>Bacteria</taxon>
        <taxon>Bacillati</taxon>
        <taxon>Cyanobacteriota</taxon>
        <taxon>Cyanophyceae</taxon>
        <taxon>Pleurocapsales</taxon>
        <taxon>Dermocarpellaceae</taxon>
        <taxon>Stanieria</taxon>
    </lineage>
</organism>
<protein>
    <recommendedName>
        <fullName evidence="4">ATP-dependent Zn protease</fullName>
    </recommendedName>
</protein>
<keyword evidence="3" id="KW-1185">Reference proteome</keyword>
<keyword evidence="1" id="KW-0812">Transmembrane</keyword>
<dbReference type="RefSeq" id="WP_015194303.1">
    <property type="nucleotide sequence ID" value="NC_019748.1"/>
</dbReference>
<reference evidence="3" key="1">
    <citation type="journal article" date="2013" name="Proc. Natl. Acad. Sci. U.S.A.">
        <title>Improving the coverage of the cyanobacterial phylum using diversity-driven genome sequencing.</title>
        <authorList>
            <person name="Shih P.M."/>
            <person name="Wu D."/>
            <person name="Latifi A."/>
            <person name="Axen S.D."/>
            <person name="Fewer D.P."/>
            <person name="Talla E."/>
            <person name="Calteau A."/>
            <person name="Cai F."/>
            <person name="Tandeau de Marsac N."/>
            <person name="Rippka R."/>
            <person name="Herdman M."/>
            <person name="Sivonen K."/>
            <person name="Coursin T."/>
            <person name="Laurent T."/>
            <person name="Goodwin L."/>
            <person name="Nolan M."/>
            <person name="Davenport K.W."/>
            <person name="Han C.S."/>
            <person name="Rubin E.M."/>
            <person name="Eisen J.A."/>
            <person name="Woyke T."/>
            <person name="Gugger M."/>
            <person name="Kerfeld C.A."/>
        </authorList>
    </citation>
    <scope>NUCLEOTIDE SEQUENCE [LARGE SCALE GENOMIC DNA]</scope>
    <source>
        <strain evidence="3">ATCC 29371 / PCC 7437</strain>
    </source>
</reference>
<dbReference type="SUPFAM" id="SSF140990">
    <property type="entry name" value="FtsH protease domain-like"/>
    <property type="match status" value="1"/>
</dbReference>
<dbReference type="eggNOG" id="COG0465">
    <property type="taxonomic scope" value="Bacteria"/>
</dbReference>
<proteinExistence type="predicted"/>
<keyword evidence="1" id="KW-0472">Membrane</keyword>
<dbReference type="HOGENOM" id="CLU_053953_3_1_3"/>
<dbReference type="GO" id="GO:0005524">
    <property type="term" value="F:ATP binding"/>
    <property type="evidence" value="ECO:0007669"/>
    <property type="project" value="InterPro"/>
</dbReference>
<dbReference type="GO" id="GO:0004176">
    <property type="term" value="F:ATP-dependent peptidase activity"/>
    <property type="evidence" value="ECO:0007669"/>
    <property type="project" value="InterPro"/>
</dbReference>
<dbReference type="KEGG" id="scs:Sta7437_3127"/>
<dbReference type="OrthoDB" id="448792at2"/>